<sequence>MIKRIYTYIFVGVAASMLLLSCGKKKSKDGRTDTYSSGSVSFVADESFSPIIEEERDVFEATYPKAKVTPIYSNEVDGMNMLLRGETHLLIAARDFTEKEKQNLKERNFAPKSMPIAYDGLALIVNKANQDTCISIRDVKRILIGSAKKWSDIYPSSTRGNITLVFDNNKSSSVRFVEDSLLNGKPITAAAVSAVKKTAEVVDFVEKNPGAIGIIGSNWLNDRRDSTNLTFNKNIRVMSVSKLDNATPENSWKPFQYYLYNGNYPLVRTIYALINDPINGLPWGFAQFIASPKGQLIILKSGLLPVQGNITIRNVNVSN</sequence>
<gene>
    <name evidence="3" type="ORF">KZO38_03365</name>
</gene>
<dbReference type="Pfam" id="PF12849">
    <property type="entry name" value="PBP_like_2"/>
    <property type="match status" value="1"/>
</dbReference>
<evidence type="ECO:0000259" key="2">
    <source>
        <dbReference type="Pfam" id="PF12849"/>
    </source>
</evidence>
<evidence type="ECO:0000313" key="4">
    <source>
        <dbReference type="Proteomes" id="UP000788426"/>
    </source>
</evidence>
<name>A0ABS6YB41_9BACT</name>
<dbReference type="InterPro" id="IPR050811">
    <property type="entry name" value="Phosphate_ABC_transporter"/>
</dbReference>
<feature type="domain" description="PBP" evidence="2">
    <location>
        <begin position="36"/>
        <end position="292"/>
    </location>
</feature>
<dbReference type="EMBL" id="JAHXCT010000002">
    <property type="protein sequence ID" value="MBW4768800.1"/>
    <property type="molecule type" value="Genomic_DNA"/>
</dbReference>
<comment type="caution">
    <text evidence="3">The sequence shown here is derived from an EMBL/GenBank/DDBJ whole genome shotgun (WGS) entry which is preliminary data.</text>
</comment>
<dbReference type="PROSITE" id="PS51257">
    <property type="entry name" value="PROKAR_LIPOPROTEIN"/>
    <property type="match status" value="1"/>
</dbReference>
<dbReference type="PANTHER" id="PTHR30570">
    <property type="entry name" value="PERIPLASMIC PHOSPHATE BINDING COMPONENT OF PHOSPHATE ABC TRANSPORTER"/>
    <property type="match status" value="1"/>
</dbReference>
<protein>
    <submittedName>
        <fullName evidence="3">Substrate-binding domain-containing protein</fullName>
    </submittedName>
</protein>
<keyword evidence="1" id="KW-0732">Signal</keyword>
<evidence type="ECO:0000313" key="3">
    <source>
        <dbReference type="EMBL" id="MBW4768800.1"/>
    </source>
</evidence>
<evidence type="ECO:0000256" key="1">
    <source>
        <dbReference type="ARBA" id="ARBA00022729"/>
    </source>
</evidence>
<accession>A0ABS6YB41</accession>
<proteinExistence type="predicted"/>
<reference evidence="3 4" key="1">
    <citation type="submission" date="2021-07" db="EMBL/GenBank/DDBJ databases">
        <title>Genomic diversity and antimicrobial resistance of Prevotella spp. isolated from chronic lung disease airways.</title>
        <authorList>
            <person name="Webb K.A."/>
            <person name="Olagoke O.S."/>
            <person name="Baird T."/>
            <person name="Neill J."/>
            <person name="Pham A."/>
            <person name="Wells T.J."/>
            <person name="Ramsay K.A."/>
            <person name="Bell S.C."/>
            <person name="Sarovich D.S."/>
            <person name="Price E.P."/>
        </authorList>
    </citation>
    <scope>NUCLEOTIDE SEQUENCE [LARGE SCALE GENOMIC DNA]</scope>
    <source>
        <strain evidence="3 4">SCHI0011.S.12</strain>
    </source>
</reference>
<dbReference type="InterPro" id="IPR024370">
    <property type="entry name" value="PBP_domain"/>
</dbReference>
<organism evidence="3 4">
    <name type="scientific">Hoylesella nanceiensis</name>
    <dbReference type="NCBI Taxonomy" id="425941"/>
    <lineage>
        <taxon>Bacteria</taxon>
        <taxon>Pseudomonadati</taxon>
        <taxon>Bacteroidota</taxon>
        <taxon>Bacteroidia</taxon>
        <taxon>Bacteroidales</taxon>
        <taxon>Prevotellaceae</taxon>
        <taxon>Hoylesella</taxon>
    </lineage>
</organism>
<dbReference type="PANTHER" id="PTHR30570:SF1">
    <property type="entry name" value="PHOSPHATE-BINDING PROTEIN PSTS"/>
    <property type="match status" value="1"/>
</dbReference>
<dbReference type="Proteomes" id="UP000788426">
    <property type="component" value="Unassembled WGS sequence"/>
</dbReference>
<dbReference type="RefSeq" id="WP_219407889.1">
    <property type="nucleotide sequence ID" value="NZ_CALBAQ010000002.1"/>
</dbReference>
<keyword evidence="4" id="KW-1185">Reference proteome</keyword>